<dbReference type="Proteomes" id="UP001331515">
    <property type="component" value="Unassembled WGS sequence"/>
</dbReference>
<proteinExistence type="predicted"/>
<evidence type="ECO:0000313" key="1">
    <source>
        <dbReference type="EMBL" id="KAK5917838.1"/>
    </source>
</evidence>
<keyword evidence="2" id="KW-1185">Reference proteome</keyword>
<sequence length="89" mass="10123">MVSTNMTNNRTANCFVRSSSGFVREALNTVGLSSFTSGSLSHALQNIALTILLPDWFRMLTFIRKLRNKAEADKYYKRVCKDTLVEKED</sequence>
<reference evidence="1 2" key="1">
    <citation type="journal article" date="2023" name="Mol. Biol. Evol.">
        <title>Genomics of Secondarily Temperate Adaptation in the Only Non-Antarctic Icefish.</title>
        <authorList>
            <person name="Rivera-Colon A.G."/>
            <person name="Rayamajhi N."/>
            <person name="Minhas B.F."/>
            <person name="Madrigal G."/>
            <person name="Bilyk K.T."/>
            <person name="Yoon V."/>
            <person name="Hune M."/>
            <person name="Gregory S."/>
            <person name="Cheng C.H.C."/>
            <person name="Catchen J.M."/>
        </authorList>
    </citation>
    <scope>NUCLEOTIDE SEQUENCE [LARGE SCALE GENOMIC DNA]</scope>
    <source>
        <tissue evidence="1">White muscle</tissue>
    </source>
</reference>
<organism evidence="1 2">
    <name type="scientific">Champsocephalus gunnari</name>
    <name type="common">Mackerel icefish</name>
    <dbReference type="NCBI Taxonomy" id="52237"/>
    <lineage>
        <taxon>Eukaryota</taxon>
        <taxon>Metazoa</taxon>
        <taxon>Chordata</taxon>
        <taxon>Craniata</taxon>
        <taxon>Vertebrata</taxon>
        <taxon>Euteleostomi</taxon>
        <taxon>Actinopterygii</taxon>
        <taxon>Neopterygii</taxon>
        <taxon>Teleostei</taxon>
        <taxon>Neoteleostei</taxon>
        <taxon>Acanthomorphata</taxon>
        <taxon>Eupercaria</taxon>
        <taxon>Perciformes</taxon>
        <taxon>Notothenioidei</taxon>
        <taxon>Channichthyidae</taxon>
        <taxon>Champsocephalus</taxon>
    </lineage>
</organism>
<gene>
    <name evidence="1" type="ORF">CgunFtcFv8_002650</name>
</gene>
<evidence type="ECO:0000313" key="2">
    <source>
        <dbReference type="Proteomes" id="UP001331515"/>
    </source>
</evidence>
<name>A0AAN8DBP2_CHAGU</name>
<protein>
    <submittedName>
        <fullName evidence="1">Uncharacterized protein</fullName>
    </submittedName>
</protein>
<comment type="caution">
    <text evidence="1">The sequence shown here is derived from an EMBL/GenBank/DDBJ whole genome shotgun (WGS) entry which is preliminary data.</text>
</comment>
<dbReference type="AlphaFoldDB" id="A0AAN8DBP2"/>
<dbReference type="EMBL" id="JAURVH010001525">
    <property type="protein sequence ID" value="KAK5917838.1"/>
    <property type="molecule type" value="Genomic_DNA"/>
</dbReference>
<accession>A0AAN8DBP2</accession>